<dbReference type="CDD" id="cd00130">
    <property type="entry name" value="PAS"/>
    <property type="match status" value="1"/>
</dbReference>
<dbReference type="InterPro" id="IPR036097">
    <property type="entry name" value="HisK_dim/P_sf"/>
</dbReference>
<dbReference type="InterPro" id="IPR003594">
    <property type="entry name" value="HATPase_dom"/>
</dbReference>
<dbReference type="SMART" id="SM00387">
    <property type="entry name" value="HATPase_c"/>
    <property type="match status" value="1"/>
</dbReference>
<dbReference type="SUPFAM" id="SSF47384">
    <property type="entry name" value="Homodimeric domain of signal transducing histidine kinase"/>
    <property type="match status" value="1"/>
</dbReference>
<dbReference type="PRINTS" id="PR00344">
    <property type="entry name" value="BCTRLSENSOR"/>
</dbReference>
<dbReference type="NCBIfam" id="TIGR00229">
    <property type="entry name" value="sensory_box"/>
    <property type="match status" value="1"/>
</dbReference>
<keyword evidence="8" id="KW-0067">ATP-binding</keyword>
<name>A0A4R5DAC3_9BACT</name>
<dbReference type="InterPro" id="IPR005467">
    <property type="entry name" value="His_kinase_dom"/>
</dbReference>
<dbReference type="InterPro" id="IPR004358">
    <property type="entry name" value="Sig_transdc_His_kin-like_C"/>
</dbReference>
<dbReference type="InterPro" id="IPR008207">
    <property type="entry name" value="Sig_transdc_His_kin_Hpt_dom"/>
</dbReference>
<feature type="transmembrane region" description="Helical" evidence="14">
    <location>
        <begin position="188"/>
        <end position="209"/>
    </location>
</feature>
<sequence length="871" mass="97130">MLSALISRKFRGPLLSICLGLLLIFGSQYFAYQSVKHLASHNSQLNTTTRILHQTASFGQCAKDIQLNMHGYLNTDSLDLLKDNYTKRVQLIEISDTLFNLMKGDQRQTDRVRQLLEVSSKIALFSHSVMSTYNRAGIDSARNMIRKGEGIRLNQLLMNKIREIDRYENLNLENRRHLVVDTEKSTTLFIIGTGLAGFLLTLAALAFLAGDQKKQIKMQNEINKKEGVLKQYVEAVPDGLMVINTNKEIVLLNQSGKEMLGLKKGQYDRLDSLMENVKLVHPDDPGFAFETNSLPISRALTGEKLPGNKLNLLIDKKVKNLETSVSPIYETDGTVSSAITVIRDITERVNYETMLENARIIAEQSLKVKDIFLSNVSHEIRTPLNAIIGFTNLLEGEVKDPRNLEYVSYIQLAGRNLLDLINDILDFSKIEAGHIQIEKTTTSLRELIDSVSVLISQRAREKGIQYDVVLSKELPQIIQTDQLRLTQILLNVCGNAVKFTEKGSVTLSVEPISDIEDEFQTIRFSISDTGIGIQEGKIDEIFERFVQASESTTRLFGGTGLGLSIVKSLVTLLGGTIKVTSLPGKGTTFIIEFPFKVMATDSYEKVDEFASASLTPLPKLHVLVAEDNLLNQKLLRAIFERLGLEFTIANNGLEAVHLLEESLAYDLIIMDLQMPIMDGYTAIKKIRKDISTTIPIITMTAHALIGEKEECLSIGANSYISKPFKQKELISTIWQVTGKDATSTAVDLKTAEIKAPATPSSILNMSYLDEITGGSVELRDELISMFEHESEIQLSVISKAEKERDAESLIQAVHKYRSSLFSVGLLSTADKYKVIEGNLKSKVWPPDIETLVPELEKEARSGLSELILLKQ</sequence>
<dbReference type="SMART" id="SM00388">
    <property type="entry name" value="HisKA"/>
    <property type="match status" value="1"/>
</dbReference>
<dbReference type="InterPro" id="IPR013656">
    <property type="entry name" value="PAS_4"/>
</dbReference>
<evidence type="ECO:0000256" key="9">
    <source>
        <dbReference type="ARBA" id="ARBA00022989"/>
    </source>
</evidence>
<dbReference type="Gene3D" id="1.10.287.130">
    <property type="match status" value="1"/>
</dbReference>
<evidence type="ECO:0000256" key="11">
    <source>
        <dbReference type="ARBA" id="ARBA00023136"/>
    </source>
</evidence>
<gene>
    <name evidence="20" type="ORF">E0F88_28210</name>
</gene>
<dbReference type="InterPro" id="IPR036641">
    <property type="entry name" value="HPT_dom_sf"/>
</dbReference>
<dbReference type="CDD" id="cd00082">
    <property type="entry name" value="HisKA"/>
    <property type="match status" value="1"/>
</dbReference>
<dbReference type="OrthoDB" id="9781208at2"/>
<evidence type="ECO:0000256" key="12">
    <source>
        <dbReference type="PROSITE-ProRule" id="PRU00110"/>
    </source>
</evidence>
<dbReference type="GO" id="GO:0000155">
    <property type="term" value="F:phosphorelay sensor kinase activity"/>
    <property type="evidence" value="ECO:0007669"/>
    <property type="project" value="InterPro"/>
</dbReference>
<dbReference type="Gene3D" id="1.20.120.160">
    <property type="entry name" value="HPT domain"/>
    <property type="match status" value="1"/>
</dbReference>
<dbReference type="EMBL" id="SMFL01000015">
    <property type="protein sequence ID" value="TDE10566.1"/>
    <property type="molecule type" value="Genomic_DNA"/>
</dbReference>
<evidence type="ECO:0000256" key="4">
    <source>
        <dbReference type="ARBA" id="ARBA00022475"/>
    </source>
</evidence>
<evidence type="ECO:0000259" key="16">
    <source>
        <dbReference type="PROSITE" id="PS50110"/>
    </source>
</evidence>
<dbReference type="Proteomes" id="UP000294850">
    <property type="component" value="Unassembled WGS sequence"/>
</dbReference>
<feature type="domain" description="PAC" evidence="18">
    <location>
        <begin position="303"/>
        <end position="357"/>
    </location>
</feature>
<dbReference type="Pfam" id="PF00072">
    <property type="entry name" value="Response_reg"/>
    <property type="match status" value="1"/>
</dbReference>
<dbReference type="SMART" id="SM00448">
    <property type="entry name" value="REC"/>
    <property type="match status" value="1"/>
</dbReference>
<dbReference type="SUPFAM" id="SSF55874">
    <property type="entry name" value="ATPase domain of HSP90 chaperone/DNA topoisomerase II/histidine kinase"/>
    <property type="match status" value="1"/>
</dbReference>
<evidence type="ECO:0000259" key="17">
    <source>
        <dbReference type="PROSITE" id="PS50112"/>
    </source>
</evidence>
<dbReference type="EC" id="2.7.13.3" evidence="3"/>
<keyword evidence="11 14" id="KW-0472">Membrane</keyword>
<dbReference type="Gene3D" id="3.40.50.2300">
    <property type="match status" value="1"/>
</dbReference>
<keyword evidence="7" id="KW-0547">Nucleotide-binding</keyword>
<dbReference type="PROSITE" id="PS50894">
    <property type="entry name" value="HPT"/>
    <property type="match status" value="1"/>
</dbReference>
<accession>A0A4R5DAC3</accession>
<comment type="catalytic activity">
    <reaction evidence="1">
        <text>ATP + protein L-histidine = ADP + protein N-phospho-L-histidine.</text>
        <dbReference type="EC" id="2.7.13.3"/>
    </reaction>
</comment>
<dbReference type="SUPFAM" id="SSF52172">
    <property type="entry name" value="CheY-like"/>
    <property type="match status" value="1"/>
</dbReference>
<evidence type="ECO:0000256" key="1">
    <source>
        <dbReference type="ARBA" id="ARBA00000085"/>
    </source>
</evidence>
<dbReference type="InterPro" id="IPR000700">
    <property type="entry name" value="PAS-assoc_C"/>
</dbReference>
<dbReference type="PROSITE" id="PS50113">
    <property type="entry name" value="PAC"/>
    <property type="match status" value="1"/>
</dbReference>
<feature type="modified residue" description="Phosphohistidine" evidence="12">
    <location>
        <position position="814"/>
    </location>
</feature>
<dbReference type="InterPro" id="IPR000014">
    <property type="entry name" value="PAS"/>
</dbReference>
<evidence type="ECO:0000256" key="10">
    <source>
        <dbReference type="ARBA" id="ARBA00023012"/>
    </source>
</evidence>
<feature type="domain" description="PAS" evidence="17">
    <location>
        <begin position="225"/>
        <end position="303"/>
    </location>
</feature>
<keyword evidence="6 14" id="KW-0812">Transmembrane</keyword>
<dbReference type="SUPFAM" id="SSF47226">
    <property type="entry name" value="Histidine-containing phosphotransfer domain, HPT domain"/>
    <property type="match status" value="1"/>
</dbReference>
<keyword evidence="5 13" id="KW-0597">Phosphoprotein</keyword>
<dbReference type="Pfam" id="PF00512">
    <property type="entry name" value="HisKA"/>
    <property type="match status" value="1"/>
</dbReference>
<dbReference type="GO" id="GO:0005524">
    <property type="term" value="F:ATP binding"/>
    <property type="evidence" value="ECO:0007669"/>
    <property type="project" value="UniProtKB-KW"/>
</dbReference>
<dbReference type="PANTHER" id="PTHR45339">
    <property type="entry name" value="HYBRID SIGNAL TRANSDUCTION HISTIDINE KINASE J"/>
    <property type="match status" value="1"/>
</dbReference>
<keyword evidence="9 14" id="KW-1133">Transmembrane helix</keyword>
<evidence type="ECO:0000256" key="2">
    <source>
        <dbReference type="ARBA" id="ARBA00004651"/>
    </source>
</evidence>
<comment type="subcellular location">
    <subcellularLocation>
        <location evidence="2">Cell membrane</location>
        <topology evidence="2">Multi-pass membrane protein</topology>
    </subcellularLocation>
</comment>
<dbReference type="CDD" id="cd16922">
    <property type="entry name" value="HATPase_EvgS-ArcB-TorS-like"/>
    <property type="match status" value="1"/>
</dbReference>
<dbReference type="InterPro" id="IPR011006">
    <property type="entry name" value="CheY-like_superfamily"/>
</dbReference>
<organism evidence="20 21">
    <name type="scientific">Dyadobacter psychrotolerans</name>
    <dbReference type="NCBI Taxonomy" id="2541721"/>
    <lineage>
        <taxon>Bacteria</taxon>
        <taxon>Pseudomonadati</taxon>
        <taxon>Bacteroidota</taxon>
        <taxon>Cytophagia</taxon>
        <taxon>Cytophagales</taxon>
        <taxon>Spirosomataceae</taxon>
        <taxon>Dyadobacter</taxon>
    </lineage>
</organism>
<evidence type="ECO:0000256" key="3">
    <source>
        <dbReference type="ARBA" id="ARBA00012438"/>
    </source>
</evidence>
<evidence type="ECO:0000313" key="21">
    <source>
        <dbReference type="Proteomes" id="UP000294850"/>
    </source>
</evidence>
<keyword evidence="10" id="KW-0902">Two-component regulatory system</keyword>
<evidence type="ECO:0000256" key="6">
    <source>
        <dbReference type="ARBA" id="ARBA00022692"/>
    </source>
</evidence>
<keyword evidence="21" id="KW-1185">Reference proteome</keyword>
<dbReference type="InterPro" id="IPR035965">
    <property type="entry name" value="PAS-like_dom_sf"/>
</dbReference>
<feature type="modified residue" description="4-aspartylphosphate" evidence="13">
    <location>
        <position position="671"/>
    </location>
</feature>
<dbReference type="CDD" id="cd17546">
    <property type="entry name" value="REC_hyHK_CKI1_RcsC-like"/>
    <property type="match status" value="1"/>
</dbReference>
<evidence type="ECO:0000259" key="19">
    <source>
        <dbReference type="PROSITE" id="PS50894"/>
    </source>
</evidence>
<feature type="domain" description="Histidine kinase" evidence="15">
    <location>
        <begin position="375"/>
        <end position="597"/>
    </location>
</feature>
<evidence type="ECO:0000256" key="5">
    <source>
        <dbReference type="ARBA" id="ARBA00022553"/>
    </source>
</evidence>
<feature type="domain" description="HPt" evidence="19">
    <location>
        <begin position="775"/>
        <end position="871"/>
    </location>
</feature>
<dbReference type="AlphaFoldDB" id="A0A4R5DAC3"/>
<dbReference type="InterPro" id="IPR036890">
    <property type="entry name" value="HATPase_C_sf"/>
</dbReference>
<dbReference type="Pfam" id="PF08448">
    <property type="entry name" value="PAS_4"/>
    <property type="match status" value="1"/>
</dbReference>
<dbReference type="PROSITE" id="PS50112">
    <property type="entry name" value="PAS"/>
    <property type="match status" value="1"/>
</dbReference>
<reference evidence="20 21" key="1">
    <citation type="submission" date="2019-03" db="EMBL/GenBank/DDBJ databases">
        <title>Dyadobacter AR-3-6 sp. nov., isolated from arctic soil.</title>
        <authorList>
            <person name="Chaudhary D.K."/>
        </authorList>
    </citation>
    <scope>NUCLEOTIDE SEQUENCE [LARGE SCALE GENOMIC DNA]</scope>
    <source>
        <strain evidence="20 21">AR-3-6</strain>
    </source>
</reference>
<protein>
    <recommendedName>
        <fullName evidence="3">histidine kinase</fullName>
        <ecNumber evidence="3">2.7.13.3</ecNumber>
    </recommendedName>
</protein>
<comment type="caution">
    <text evidence="20">The sequence shown here is derived from an EMBL/GenBank/DDBJ whole genome shotgun (WGS) entry which is preliminary data.</text>
</comment>
<evidence type="ECO:0000259" key="15">
    <source>
        <dbReference type="PROSITE" id="PS50109"/>
    </source>
</evidence>
<dbReference type="PANTHER" id="PTHR45339:SF1">
    <property type="entry name" value="HYBRID SIGNAL TRANSDUCTION HISTIDINE KINASE J"/>
    <property type="match status" value="1"/>
</dbReference>
<keyword evidence="4" id="KW-1003">Cell membrane</keyword>
<evidence type="ECO:0000256" key="7">
    <source>
        <dbReference type="ARBA" id="ARBA00022741"/>
    </source>
</evidence>
<evidence type="ECO:0000259" key="18">
    <source>
        <dbReference type="PROSITE" id="PS50113"/>
    </source>
</evidence>
<proteinExistence type="predicted"/>
<evidence type="ECO:0000313" key="20">
    <source>
        <dbReference type="EMBL" id="TDE10566.1"/>
    </source>
</evidence>
<dbReference type="InterPro" id="IPR001789">
    <property type="entry name" value="Sig_transdc_resp-reg_receiver"/>
</dbReference>
<evidence type="ECO:0000256" key="8">
    <source>
        <dbReference type="ARBA" id="ARBA00022840"/>
    </source>
</evidence>
<dbReference type="Gene3D" id="3.30.565.10">
    <property type="entry name" value="Histidine kinase-like ATPase, C-terminal domain"/>
    <property type="match status" value="1"/>
</dbReference>
<dbReference type="PROSITE" id="PS50110">
    <property type="entry name" value="RESPONSE_REGULATORY"/>
    <property type="match status" value="1"/>
</dbReference>
<feature type="domain" description="Response regulatory" evidence="16">
    <location>
        <begin position="621"/>
        <end position="737"/>
    </location>
</feature>
<dbReference type="Gene3D" id="3.30.450.20">
    <property type="entry name" value="PAS domain"/>
    <property type="match status" value="1"/>
</dbReference>
<dbReference type="GO" id="GO:0005886">
    <property type="term" value="C:plasma membrane"/>
    <property type="evidence" value="ECO:0007669"/>
    <property type="project" value="UniProtKB-SubCell"/>
</dbReference>
<dbReference type="RefSeq" id="WP_131961688.1">
    <property type="nucleotide sequence ID" value="NZ_SMFL01000015.1"/>
</dbReference>
<dbReference type="FunFam" id="3.30.565.10:FF:000010">
    <property type="entry name" value="Sensor histidine kinase RcsC"/>
    <property type="match status" value="1"/>
</dbReference>
<evidence type="ECO:0000256" key="13">
    <source>
        <dbReference type="PROSITE-ProRule" id="PRU00169"/>
    </source>
</evidence>
<dbReference type="InterPro" id="IPR003661">
    <property type="entry name" value="HisK_dim/P_dom"/>
</dbReference>
<dbReference type="Pfam" id="PF02518">
    <property type="entry name" value="HATPase_c"/>
    <property type="match status" value="1"/>
</dbReference>
<dbReference type="SUPFAM" id="SSF55785">
    <property type="entry name" value="PYP-like sensor domain (PAS domain)"/>
    <property type="match status" value="1"/>
</dbReference>
<evidence type="ECO:0000256" key="14">
    <source>
        <dbReference type="SAM" id="Phobius"/>
    </source>
</evidence>
<dbReference type="PROSITE" id="PS50109">
    <property type="entry name" value="HIS_KIN"/>
    <property type="match status" value="1"/>
</dbReference>